<dbReference type="GO" id="GO:0004519">
    <property type="term" value="F:endonuclease activity"/>
    <property type="evidence" value="ECO:0007669"/>
    <property type="project" value="UniProtKB-KW"/>
</dbReference>
<keyword evidence="2" id="KW-0378">Hydrolase</keyword>
<evidence type="ECO:0000313" key="2">
    <source>
        <dbReference type="EMBL" id="ACS33222.1"/>
    </source>
</evidence>
<gene>
    <name evidence="2" type="ordered locus">TGAM_0720</name>
</gene>
<evidence type="ECO:0000259" key="1">
    <source>
        <dbReference type="Pfam" id="PF13588"/>
    </source>
</evidence>
<dbReference type="eggNOG" id="arCOG05724">
    <property type="taxonomic scope" value="Archaea"/>
</dbReference>
<sequence>MAESNLDALSSTHELTRLETRSSDIGPIAEGIMKVLKKINAHRKLYETNEEAVKQHLIGEVMRTLGWEWDNPEEVRPESRTEEGRADYALILGGEIVAYVEAKNLGVNIEKREEPLRQLAKYCFNTGVRYGILTNGAVWIGVKAFEVGSSLRERILVKVNLLNEPPMKAALKLSLFSKSRILEMERISSLLKALELSFMGLVKEGYPREALFEYLKVDRGKRIVPIHLLEGHENPKVAYVYDNGWKLLPLPERTMKGVLLAVLLYMGQKAFGDEKREIMAAYEQLKRIPLEQRKAHEILVRLEEEKKLNISVEL</sequence>
<dbReference type="Proteomes" id="UP000001488">
    <property type="component" value="Chromosome"/>
</dbReference>
<proteinExistence type="predicted"/>
<dbReference type="HOGENOM" id="CLU_076815_0_0_2"/>
<organism evidence="2 3">
    <name type="scientific">Thermococcus gammatolerans (strain DSM 15229 / JCM 11827 / EJ3)</name>
    <dbReference type="NCBI Taxonomy" id="593117"/>
    <lineage>
        <taxon>Archaea</taxon>
        <taxon>Methanobacteriati</taxon>
        <taxon>Methanobacteriota</taxon>
        <taxon>Thermococci</taxon>
        <taxon>Thermococcales</taxon>
        <taxon>Thermococcaceae</taxon>
        <taxon>Thermococcus</taxon>
    </lineage>
</organism>
<dbReference type="Pfam" id="PF13588">
    <property type="entry name" value="HSDR_N_2"/>
    <property type="match status" value="1"/>
</dbReference>
<evidence type="ECO:0000313" key="3">
    <source>
        <dbReference type="Proteomes" id="UP000001488"/>
    </source>
</evidence>
<dbReference type="Gene3D" id="3.90.1570.30">
    <property type="match status" value="1"/>
</dbReference>
<dbReference type="PaxDb" id="593117-TGAM_0720"/>
<keyword evidence="2" id="KW-0255">Endonuclease</keyword>
<dbReference type="InterPro" id="IPR029464">
    <property type="entry name" value="HSDR_N"/>
</dbReference>
<keyword evidence="2" id="KW-0540">Nuclease</keyword>
<accession>C5A4R0</accession>
<name>C5A4R0_THEGJ</name>
<dbReference type="EMBL" id="CP001398">
    <property type="protein sequence ID" value="ACS33222.1"/>
    <property type="molecule type" value="Genomic_DNA"/>
</dbReference>
<dbReference type="GeneID" id="7987694"/>
<keyword evidence="3" id="KW-1185">Reference proteome</keyword>
<protein>
    <submittedName>
        <fullName evidence="2">Type I restriction endonuclease, putative</fullName>
    </submittedName>
</protein>
<dbReference type="AlphaFoldDB" id="C5A4R0"/>
<dbReference type="PATRIC" id="fig|593117.10.peg.720"/>
<dbReference type="RefSeq" id="WP_015858340.1">
    <property type="nucleotide sequence ID" value="NC_012804.1"/>
</dbReference>
<reference evidence="2 3" key="1">
    <citation type="journal article" date="2007" name="Genome Biol.">
        <title>Genome analysis and genome-wide proteomics of Thermococcus gammatolerans, the most radioresistant organism known amongst the Archaea.</title>
        <authorList>
            <person name="Zivanovic Y."/>
            <person name="Armengaud J."/>
            <person name="Lagorce A."/>
            <person name="Leplat C."/>
            <person name="Guerin P."/>
            <person name="Dutertre M."/>
            <person name="Anthouard V."/>
            <person name="Forterre P."/>
            <person name="Wincker P."/>
            <person name="Confalonieri F."/>
        </authorList>
    </citation>
    <scope>NUCLEOTIDE SEQUENCE [LARGE SCALE GENOMIC DNA]</scope>
    <source>
        <strain evidence="3">DSM 15229 / JCM 11827 / EJ3</strain>
    </source>
</reference>
<dbReference type="STRING" id="593117.TGAM_0720"/>
<dbReference type="OrthoDB" id="330911at2157"/>
<feature type="domain" description="Type I restriction enzyme R protein N-terminal" evidence="1">
    <location>
        <begin position="49"/>
        <end position="137"/>
    </location>
</feature>
<dbReference type="KEGG" id="tga:TGAM_0720"/>